<evidence type="ECO:0000256" key="7">
    <source>
        <dbReference type="ARBA" id="ARBA00023136"/>
    </source>
</evidence>
<comment type="subcellular location">
    <subcellularLocation>
        <location evidence="1 8">Cell membrane</location>
        <topology evidence="1 8">Multi-pass membrane protein</topology>
    </subcellularLocation>
</comment>
<comment type="caution">
    <text evidence="9">The sequence shown here is derived from an EMBL/GenBank/DDBJ whole genome shotgun (WGS) entry which is preliminary data.</text>
</comment>
<dbReference type="AlphaFoldDB" id="A0A934Q090"/>
<keyword evidence="5 8" id="KW-0812">Transmembrane</keyword>
<dbReference type="Pfam" id="PF01925">
    <property type="entry name" value="TauE"/>
    <property type="match status" value="1"/>
</dbReference>
<comment type="similarity">
    <text evidence="2 8">Belongs to the 4-toluene sulfonate uptake permease (TSUP) (TC 2.A.102) family.</text>
</comment>
<dbReference type="EMBL" id="JAEDAO010000001">
    <property type="protein sequence ID" value="MBK0392790.1"/>
    <property type="molecule type" value="Genomic_DNA"/>
</dbReference>
<protein>
    <recommendedName>
        <fullName evidence="8">Probable membrane transporter protein</fullName>
    </recommendedName>
</protein>
<feature type="transmembrane region" description="Helical" evidence="8">
    <location>
        <begin position="195"/>
        <end position="216"/>
    </location>
</feature>
<sequence>MFHDSLPDFTAIALIFLVAGAVKGILGLGLPTVALGLLGLVMPVPAAAALMTVPSLVTNVWQAAVGPGLRALLARTATLQVGIVAGVLAAGVLLPEARDEFGRRLLGGCLVAYGLLGAMGRRLPPPPPRWEPLLGGLVGATTGVVTAFTGVFVLPAVPYLQSLGLDKDALTQALGIGFTTSTLALAGLLATRGHFGVAASASSALMVLPALAGMWFGQQVRGWMSEAAFRRSFFFGLLALGDWLLLR</sequence>
<keyword evidence="4 8" id="KW-1003">Cell membrane</keyword>
<reference evidence="9" key="1">
    <citation type="submission" date="2020-12" db="EMBL/GenBank/DDBJ databases">
        <title>Ramlibacter sp. nov., isolated from a freshwater alga, Cryptomonas.</title>
        <authorList>
            <person name="Kim H.M."/>
            <person name="Jeon C.O."/>
        </authorList>
    </citation>
    <scope>NUCLEOTIDE SEQUENCE</scope>
    <source>
        <strain evidence="9">CrO1</strain>
    </source>
</reference>
<keyword evidence="10" id="KW-1185">Reference proteome</keyword>
<keyword evidence="6 8" id="KW-1133">Transmembrane helix</keyword>
<gene>
    <name evidence="9" type="ORF">I8E28_09310</name>
</gene>
<evidence type="ECO:0000256" key="4">
    <source>
        <dbReference type="ARBA" id="ARBA00022475"/>
    </source>
</evidence>
<evidence type="ECO:0000256" key="8">
    <source>
        <dbReference type="RuleBase" id="RU363041"/>
    </source>
</evidence>
<organism evidence="9 10">
    <name type="scientific">Ramlibacter algicola</name>
    <dbReference type="NCBI Taxonomy" id="2795217"/>
    <lineage>
        <taxon>Bacteria</taxon>
        <taxon>Pseudomonadati</taxon>
        <taxon>Pseudomonadota</taxon>
        <taxon>Betaproteobacteria</taxon>
        <taxon>Burkholderiales</taxon>
        <taxon>Comamonadaceae</taxon>
        <taxon>Ramlibacter</taxon>
    </lineage>
</organism>
<proteinExistence type="inferred from homology"/>
<evidence type="ECO:0000256" key="1">
    <source>
        <dbReference type="ARBA" id="ARBA00004651"/>
    </source>
</evidence>
<keyword evidence="3" id="KW-0813">Transport</keyword>
<evidence type="ECO:0000256" key="6">
    <source>
        <dbReference type="ARBA" id="ARBA00022989"/>
    </source>
</evidence>
<dbReference type="PANTHER" id="PTHR30269:SF32">
    <property type="entry name" value="MEMBRANE TRANSPORTER PROTEIN-RELATED"/>
    <property type="match status" value="1"/>
</dbReference>
<feature type="transmembrane region" description="Helical" evidence="8">
    <location>
        <begin position="105"/>
        <end position="121"/>
    </location>
</feature>
<keyword evidence="7 8" id="KW-0472">Membrane</keyword>
<feature type="transmembrane region" description="Helical" evidence="8">
    <location>
        <begin position="72"/>
        <end position="93"/>
    </location>
</feature>
<feature type="transmembrane region" description="Helical" evidence="8">
    <location>
        <begin position="33"/>
        <end position="52"/>
    </location>
</feature>
<feature type="transmembrane region" description="Helical" evidence="8">
    <location>
        <begin position="228"/>
        <end position="246"/>
    </location>
</feature>
<evidence type="ECO:0000256" key="2">
    <source>
        <dbReference type="ARBA" id="ARBA00009142"/>
    </source>
</evidence>
<dbReference type="InterPro" id="IPR052017">
    <property type="entry name" value="TSUP"/>
</dbReference>
<accession>A0A934Q090</accession>
<dbReference type="Proteomes" id="UP000617041">
    <property type="component" value="Unassembled WGS sequence"/>
</dbReference>
<feature type="transmembrane region" description="Helical" evidence="8">
    <location>
        <begin position="6"/>
        <end position="26"/>
    </location>
</feature>
<dbReference type="InterPro" id="IPR002781">
    <property type="entry name" value="TM_pro_TauE-like"/>
</dbReference>
<dbReference type="RefSeq" id="WP_200787705.1">
    <property type="nucleotide sequence ID" value="NZ_JAEDAO010000001.1"/>
</dbReference>
<dbReference type="PANTHER" id="PTHR30269">
    <property type="entry name" value="TRANSMEMBRANE PROTEIN YFCA"/>
    <property type="match status" value="1"/>
</dbReference>
<feature type="transmembrane region" description="Helical" evidence="8">
    <location>
        <begin position="169"/>
        <end position="189"/>
    </location>
</feature>
<evidence type="ECO:0000313" key="9">
    <source>
        <dbReference type="EMBL" id="MBK0392790.1"/>
    </source>
</evidence>
<evidence type="ECO:0000313" key="10">
    <source>
        <dbReference type="Proteomes" id="UP000617041"/>
    </source>
</evidence>
<feature type="transmembrane region" description="Helical" evidence="8">
    <location>
        <begin position="133"/>
        <end position="157"/>
    </location>
</feature>
<evidence type="ECO:0000256" key="5">
    <source>
        <dbReference type="ARBA" id="ARBA00022692"/>
    </source>
</evidence>
<evidence type="ECO:0000256" key="3">
    <source>
        <dbReference type="ARBA" id="ARBA00022448"/>
    </source>
</evidence>
<dbReference type="GO" id="GO:0005886">
    <property type="term" value="C:plasma membrane"/>
    <property type="evidence" value="ECO:0007669"/>
    <property type="project" value="UniProtKB-SubCell"/>
</dbReference>
<name>A0A934Q090_9BURK</name>